<dbReference type="EMBL" id="BAABAQ010000004">
    <property type="protein sequence ID" value="GAA4190387.1"/>
    <property type="molecule type" value="Genomic_DNA"/>
</dbReference>
<proteinExistence type="predicted"/>
<accession>A0ABP8AUG4</accession>
<reference evidence="2" key="1">
    <citation type="journal article" date="2019" name="Int. J. Syst. Evol. Microbiol.">
        <title>The Global Catalogue of Microorganisms (GCM) 10K type strain sequencing project: providing services to taxonomists for standard genome sequencing and annotation.</title>
        <authorList>
            <consortium name="The Broad Institute Genomics Platform"/>
            <consortium name="The Broad Institute Genome Sequencing Center for Infectious Disease"/>
            <person name="Wu L."/>
            <person name="Ma J."/>
        </authorList>
    </citation>
    <scope>NUCLEOTIDE SEQUENCE [LARGE SCALE GENOMIC DNA]</scope>
    <source>
        <strain evidence="2">JCM 17388</strain>
    </source>
</reference>
<protein>
    <submittedName>
        <fullName evidence="1">Uncharacterized protein</fullName>
    </submittedName>
</protein>
<organism evidence="1 2">
    <name type="scientific">Streptosporangium oxazolinicum</name>
    <dbReference type="NCBI Taxonomy" id="909287"/>
    <lineage>
        <taxon>Bacteria</taxon>
        <taxon>Bacillati</taxon>
        <taxon>Actinomycetota</taxon>
        <taxon>Actinomycetes</taxon>
        <taxon>Streptosporangiales</taxon>
        <taxon>Streptosporangiaceae</taxon>
        <taxon>Streptosporangium</taxon>
    </lineage>
</organism>
<evidence type="ECO:0000313" key="2">
    <source>
        <dbReference type="Proteomes" id="UP001501251"/>
    </source>
</evidence>
<dbReference type="Proteomes" id="UP001501251">
    <property type="component" value="Unassembled WGS sequence"/>
</dbReference>
<sequence>MVPDRVGDHYVDSHIAAVSAAESQNVAGESRFRTPPLLPLQAHGVTPPSTHTSHHATLALDPTGDTCPHLVDGFAIDTTMAWRHVPESVIGTTAA</sequence>
<evidence type="ECO:0000313" key="1">
    <source>
        <dbReference type="EMBL" id="GAA4190387.1"/>
    </source>
</evidence>
<comment type="caution">
    <text evidence="1">The sequence shown here is derived from an EMBL/GenBank/DDBJ whole genome shotgun (WGS) entry which is preliminary data.</text>
</comment>
<gene>
    <name evidence="1" type="ORF">GCM10022252_28620</name>
</gene>
<name>A0ABP8AUG4_9ACTN</name>
<keyword evidence="2" id="KW-1185">Reference proteome</keyword>